<evidence type="ECO:0000313" key="3">
    <source>
        <dbReference type="Proteomes" id="UP001215280"/>
    </source>
</evidence>
<keyword evidence="3" id="KW-1185">Reference proteome</keyword>
<keyword evidence="1" id="KW-0812">Transmembrane</keyword>
<dbReference type="EMBL" id="JARJLG010000205">
    <property type="protein sequence ID" value="KAJ7728422.1"/>
    <property type="molecule type" value="Genomic_DNA"/>
</dbReference>
<keyword evidence="1" id="KW-1133">Transmembrane helix</keyword>
<organism evidence="2 3">
    <name type="scientific">Mycena maculata</name>
    <dbReference type="NCBI Taxonomy" id="230809"/>
    <lineage>
        <taxon>Eukaryota</taxon>
        <taxon>Fungi</taxon>
        <taxon>Dikarya</taxon>
        <taxon>Basidiomycota</taxon>
        <taxon>Agaricomycotina</taxon>
        <taxon>Agaricomycetes</taxon>
        <taxon>Agaricomycetidae</taxon>
        <taxon>Agaricales</taxon>
        <taxon>Marasmiineae</taxon>
        <taxon>Mycenaceae</taxon>
        <taxon>Mycena</taxon>
    </lineage>
</organism>
<accession>A0AAD7HU79</accession>
<evidence type="ECO:0000256" key="1">
    <source>
        <dbReference type="SAM" id="Phobius"/>
    </source>
</evidence>
<protein>
    <submittedName>
        <fullName evidence="2">Uncharacterized protein</fullName>
    </submittedName>
</protein>
<reference evidence="2" key="1">
    <citation type="submission" date="2023-03" db="EMBL/GenBank/DDBJ databases">
        <title>Massive genome expansion in bonnet fungi (Mycena s.s.) driven by repeated elements and novel gene families across ecological guilds.</title>
        <authorList>
            <consortium name="Lawrence Berkeley National Laboratory"/>
            <person name="Harder C.B."/>
            <person name="Miyauchi S."/>
            <person name="Viragh M."/>
            <person name="Kuo A."/>
            <person name="Thoen E."/>
            <person name="Andreopoulos B."/>
            <person name="Lu D."/>
            <person name="Skrede I."/>
            <person name="Drula E."/>
            <person name="Henrissat B."/>
            <person name="Morin E."/>
            <person name="Kohler A."/>
            <person name="Barry K."/>
            <person name="LaButti K."/>
            <person name="Morin E."/>
            <person name="Salamov A."/>
            <person name="Lipzen A."/>
            <person name="Mereny Z."/>
            <person name="Hegedus B."/>
            <person name="Baldrian P."/>
            <person name="Stursova M."/>
            <person name="Weitz H."/>
            <person name="Taylor A."/>
            <person name="Grigoriev I.V."/>
            <person name="Nagy L.G."/>
            <person name="Martin F."/>
            <person name="Kauserud H."/>
        </authorList>
    </citation>
    <scope>NUCLEOTIDE SEQUENCE</scope>
    <source>
        <strain evidence="2">CBHHK188m</strain>
    </source>
</reference>
<dbReference type="Proteomes" id="UP001215280">
    <property type="component" value="Unassembled WGS sequence"/>
</dbReference>
<evidence type="ECO:0000313" key="2">
    <source>
        <dbReference type="EMBL" id="KAJ7728422.1"/>
    </source>
</evidence>
<comment type="caution">
    <text evidence="2">The sequence shown here is derived from an EMBL/GenBank/DDBJ whole genome shotgun (WGS) entry which is preliminary data.</text>
</comment>
<gene>
    <name evidence="2" type="ORF">DFH07DRAFT_851160</name>
</gene>
<keyword evidence="1" id="KW-0472">Membrane</keyword>
<dbReference type="AlphaFoldDB" id="A0AAD7HU79"/>
<feature type="transmembrane region" description="Helical" evidence="1">
    <location>
        <begin position="42"/>
        <end position="66"/>
    </location>
</feature>
<name>A0AAD7HU79_9AGAR</name>
<proteinExistence type="predicted"/>
<sequence length="130" mass="14004">MMSMWAWRGPLSIPAYLIVESLSCTAIMDCMPTASYITRRLFHISAAVLACSIYGTWSSLTISTILRIVFALPSTQVAYAGLSVTTSIVPVAGDTAGLWVSIFSGTGGSLMYCQRPSSSNLFFALNENVF</sequence>